<comment type="caution">
    <text evidence="1">The sequence shown here is derived from an EMBL/GenBank/DDBJ whole genome shotgun (WGS) entry which is preliminary data.</text>
</comment>
<gene>
    <name evidence="1" type="ORF">C41B8_06187</name>
</gene>
<reference evidence="1 2" key="1">
    <citation type="submission" date="2013-03" db="EMBL/GenBank/DDBJ databases">
        <title>Salinisphaera hydrothermalis C41B8 Genome Sequencing.</title>
        <authorList>
            <person name="Li C."/>
            <person name="Lai Q."/>
            <person name="Shao Z."/>
        </authorList>
    </citation>
    <scope>NUCLEOTIDE SEQUENCE [LARGE SCALE GENOMIC DNA]</scope>
    <source>
        <strain evidence="1 2">C41B8</strain>
    </source>
</reference>
<dbReference type="Proteomes" id="UP000028302">
    <property type="component" value="Unassembled WGS sequence"/>
</dbReference>
<dbReference type="STRING" id="1304275.C41B8_06187"/>
<evidence type="ECO:0000313" key="2">
    <source>
        <dbReference type="Proteomes" id="UP000028302"/>
    </source>
</evidence>
<protein>
    <recommendedName>
        <fullName evidence="3">Heme oxygenase</fullName>
    </recommendedName>
</protein>
<evidence type="ECO:0000313" key="1">
    <source>
        <dbReference type="EMBL" id="KEZ78151.1"/>
    </source>
</evidence>
<dbReference type="Gene3D" id="1.20.910.10">
    <property type="entry name" value="Heme oxygenase-like"/>
    <property type="match status" value="1"/>
</dbReference>
<proteinExistence type="predicted"/>
<sequence>MRHGTRRRHRQLDRESSLARLAFANCSLTEYRAALVPLARAYARADAILVAAEAHRPTGVAPYRARSPLIGGALSALGDFSSGPVRSGADRAIDNTAAYLGCRYVLDGAQFGHLVIARALASSEVAATLPASALSFWRTRFLATEDWRSLCRRLMNMPTRSSAAAATIAARYMFDLFQSCFAEAASEEGH</sequence>
<dbReference type="SUPFAM" id="SSF48613">
    <property type="entry name" value="Heme oxygenase-like"/>
    <property type="match status" value="1"/>
</dbReference>
<accession>A0A084IN67</accession>
<keyword evidence="2" id="KW-1185">Reference proteome</keyword>
<dbReference type="InterPro" id="IPR016084">
    <property type="entry name" value="Haem_Oase-like_multi-hlx"/>
</dbReference>
<dbReference type="EMBL" id="APNK01000006">
    <property type="protein sequence ID" value="KEZ78151.1"/>
    <property type="molecule type" value="Genomic_DNA"/>
</dbReference>
<evidence type="ECO:0008006" key="3">
    <source>
        <dbReference type="Google" id="ProtNLM"/>
    </source>
</evidence>
<organism evidence="1 2">
    <name type="scientific">Salinisphaera hydrothermalis (strain C41B8)</name>
    <dbReference type="NCBI Taxonomy" id="1304275"/>
    <lineage>
        <taxon>Bacteria</taxon>
        <taxon>Pseudomonadati</taxon>
        <taxon>Pseudomonadota</taxon>
        <taxon>Gammaproteobacteria</taxon>
        <taxon>Salinisphaerales</taxon>
        <taxon>Salinisphaeraceae</taxon>
        <taxon>Salinisphaera</taxon>
    </lineage>
</organism>
<name>A0A084IN67_SALHC</name>
<dbReference type="AlphaFoldDB" id="A0A084IN67"/>